<dbReference type="EMBL" id="JAANBB010000103">
    <property type="protein sequence ID" value="KAF7550232.1"/>
    <property type="molecule type" value="Genomic_DNA"/>
</dbReference>
<organism evidence="2 3">
    <name type="scientific">Cylindrodendrum hubeiense</name>
    <dbReference type="NCBI Taxonomy" id="595255"/>
    <lineage>
        <taxon>Eukaryota</taxon>
        <taxon>Fungi</taxon>
        <taxon>Dikarya</taxon>
        <taxon>Ascomycota</taxon>
        <taxon>Pezizomycotina</taxon>
        <taxon>Sordariomycetes</taxon>
        <taxon>Hypocreomycetidae</taxon>
        <taxon>Hypocreales</taxon>
        <taxon>Nectriaceae</taxon>
        <taxon>Cylindrodendrum</taxon>
    </lineage>
</organism>
<feature type="region of interest" description="Disordered" evidence="1">
    <location>
        <begin position="1"/>
        <end position="23"/>
    </location>
</feature>
<evidence type="ECO:0000256" key="1">
    <source>
        <dbReference type="SAM" id="MobiDB-lite"/>
    </source>
</evidence>
<name>A0A9P5HB21_9HYPO</name>
<keyword evidence="3" id="KW-1185">Reference proteome</keyword>
<dbReference type="AlphaFoldDB" id="A0A9P5HB21"/>
<protein>
    <submittedName>
        <fullName evidence="2">Uncharacterized protein</fullName>
    </submittedName>
</protein>
<evidence type="ECO:0000313" key="3">
    <source>
        <dbReference type="Proteomes" id="UP000722485"/>
    </source>
</evidence>
<feature type="compositionally biased region" description="Basic and acidic residues" evidence="1">
    <location>
        <begin position="13"/>
        <end position="23"/>
    </location>
</feature>
<dbReference type="OrthoDB" id="5294021at2759"/>
<accession>A0A9P5HB21</accession>
<gene>
    <name evidence="2" type="ORF">G7Z17_g5874</name>
</gene>
<reference evidence="2" key="1">
    <citation type="submission" date="2020-03" db="EMBL/GenBank/DDBJ databases">
        <title>Draft Genome Sequence of Cylindrodendrum hubeiense.</title>
        <authorList>
            <person name="Buettner E."/>
            <person name="Kellner H."/>
        </authorList>
    </citation>
    <scope>NUCLEOTIDE SEQUENCE</scope>
    <source>
        <strain evidence="2">IHI 201604</strain>
    </source>
</reference>
<evidence type="ECO:0000313" key="2">
    <source>
        <dbReference type="EMBL" id="KAF7550232.1"/>
    </source>
</evidence>
<comment type="caution">
    <text evidence="2">The sequence shown here is derived from an EMBL/GenBank/DDBJ whole genome shotgun (WGS) entry which is preliminary data.</text>
</comment>
<proteinExistence type="predicted"/>
<sequence>MNIPTKEVDDADTPPRREPPHPDITRLRRELYSLKDQVRRSSVFLNLLCNTSPQPAIPGAPAVIQCLDGIVEAISTILTNHASDWIESDLDSRSKQFIPYHEFVALDPDVIHDVTGHLEELQDQLDVGEEQLVGTHTAEMIRNHQLVLLTECGQMAELASIADLLESLILHRA</sequence>
<dbReference type="Proteomes" id="UP000722485">
    <property type="component" value="Unassembled WGS sequence"/>
</dbReference>